<reference evidence="2" key="1">
    <citation type="submission" date="2023-06" db="EMBL/GenBank/DDBJ databases">
        <title>Genome-scale phylogeny and comparative genomics of the fungal order Sordariales.</title>
        <authorList>
            <consortium name="Lawrence Berkeley National Laboratory"/>
            <person name="Hensen N."/>
            <person name="Bonometti L."/>
            <person name="Westerberg I."/>
            <person name="Brannstrom I.O."/>
            <person name="Guillou S."/>
            <person name="Cros-Aarteil S."/>
            <person name="Calhoun S."/>
            <person name="Haridas S."/>
            <person name="Kuo A."/>
            <person name="Mondo S."/>
            <person name="Pangilinan J."/>
            <person name="Riley R."/>
            <person name="Labutti K."/>
            <person name="Andreopoulos B."/>
            <person name="Lipzen A."/>
            <person name="Chen C."/>
            <person name="Yanf M."/>
            <person name="Daum C."/>
            <person name="Ng V."/>
            <person name="Clum A."/>
            <person name="Steindorff A."/>
            <person name="Ohm R."/>
            <person name="Martin F."/>
            <person name="Silar P."/>
            <person name="Natvig D."/>
            <person name="Lalanne C."/>
            <person name="Gautier V."/>
            <person name="Ament-Velasquez S.L."/>
            <person name="Kruys A."/>
            <person name="Hutchinson M.I."/>
            <person name="Powell A.J."/>
            <person name="Barry K."/>
            <person name="Miller A.N."/>
            <person name="Grigoriev I.V."/>
            <person name="Debuchy R."/>
            <person name="Gladieux P."/>
            <person name="Thoren M.H."/>
            <person name="Johannesson H."/>
        </authorList>
    </citation>
    <scope>NUCLEOTIDE SEQUENCE</scope>
    <source>
        <strain evidence="2">SMH4607-1</strain>
    </source>
</reference>
<name>A0AA40B1Q8_9PEZI</name>
<evidence type="ECO:0000313" key="3">
    <source>
        <dbReference type="Proteomes" id="UP001172102"/>
    </source>
</evidence>
<organism evidence="2 3">
    <name type="scientific">Lasiosphaeris hirsuta</name>
    <dbReference type="NCBI Taxonomy" id="260670"/>
    <lineage>
        <taxon>Eukaryota</taxon>
        <taxon>Fungi</taxon>
        <taxon>Dikarya</taxon>
        <taxon>Ascomycota</taxon>
        <taxon>Pezizomycotina</taxon>
        <taxon>Sordariomycetes</taxon>
        <taxon>Sordariomycetidae</taxon>
        <taxon>Sordariales</taxon>
        <taxon>Lasiosphaeriaceae</taxon>
        <taxon>Lasiosphaeris</taxon>
    </lineage>
</organism>
<evidence type="ECO:0000256" key="1">
    <source>
        <dbReference type="SAM" id="MobiDB-lite"/>
    </source>
</evidence>
<evidence type="ECO:0000313" key="2">
    <source>
        <dbReference type="EMBL" id="KAK0726070.1"/>
    </source>
</evidence>
<accession>A0AA40B1Q8</accession>
<gene>
    <name evidence="2" type="ORF">B0H67DRAFT_572295</name>
</gene>
<dbReference type="Proteomes" id="UP001172102">
    <property type="component" value="Unassembled WGS sequence"/>
</dbReference>
<comment type="caution">
    <text evidence="2">The sequence shown here is derived from an EMBL/GenBank/DDBJ whole genome shotgun (WGS) entry which is preliminary data.</text>
</comment>
<keyword evidence="3" id="KW-1185">Reference proteome</keyword>
<sequence>MEHNSDIYTGLVDYTQGFGSFDFFPRAFPETVPRHVSTLQRTPRQAAAAVSAPFPFVRLPLEIRIKIYQILLSRLFTGRQLLYSNKIGGGVWFKVNDSPYVPGWLEVDYEARVMGLPEHRNVDQYDVGFDDPPRRVDVFETYKSIVRDNSGGQQSREPRGWVATRDCGDPPCMSESEEETSSSSSSSCYSAPSSPGNINPLHPVDVTIERAMDPDPECLPAWHGEEDYDIDDCTCHYRTPDDYHHYLHLSQVSRQFTAELGDCLWQNATVEFVEPSAFSLFARTRPATLSRIRAVVLHLQYHGDVFDTPCETLRETCKLVSGTFTALRFFGVTLSTVLTLQRGTAFGHDVAEKRIEEAAGVLRELLEVRVGCEFEVRLDGRYPWGSLISPGERESFLRTLRETWLPYCLREEEGEVA</sequence>
<dbReference type="EMBL" id="JAUKUA010000002">
    <property type="protein sequence ID" value="KAK0726070.1"/>
    <property type="molecule type" value="Genomic_DNA"/>
</dbReference>
<protein>
    <submittedName>
        <fullName evidence="2">Uncharacterized protein</fullName>
    </submittedName>
</protein>
<feature type="region of interest" description="Disordered" evidence="1">
    <location>
        <begin position="147"/>
        <end position="196"/>
    </location>
</feature>
<dbReference type="AlphaFoldDB" id="A0AA40B1Q8"/>
<proteinExistence type="predicted"/>
<feature type="compositionally biased region" description="Low complexity" evidence="1">
    <location>
        <begin position="181"/>
        <end position="194"/>
    </location>
</feature>